<dbReference type="AlphaFoldDB" id="A0A811Z4W3"/>
<evidence type="ECO:0000313" key="3">
    <source>
        <dbReference type="Proteomes" id="UP000645828"/>
    </source>
</evidence>
<name>A0A811Z4W3_NYCPR</name>
<proteinExistence type="predicted"/>
<protein>
    <submittedName>
        <fullName evidence="2">(raccoon dog) hypothetical protein</fullName>
    </submittedName>
</protein>
<sequence length="156" mass="17310">MLCIHIYLVTASLCLARSPSSDSPSFYSLPLVDYMNLALGFSSFISNMEETYMNSPDPRGYYNVCSLGQNLSHISSCDDKSCIEQNVVNQTMNLGQEILAKSTRHTPLIWGIANYCGNNSPENNIVMECKSNLASVMCIPESLLYVLPWKNHGNAQ</sequence>
<organism evidence="2 3">
    <name type="scientific">Nyctereutes procyonoides</name>
    <name type="common">Raccoon dog</name>
    <name type="synonym">Canis procyonoides</name>
    <dbReference type="NCBI Taxonomy" id="34880"/>
    <lineage>
        <taxon>Eukaryota</taxon>
        <taxon>Metazoa</taxon>
        <taxon>Chordata</taxon>
        <taxon>Craniata</taxon>
        <taxon>Vertebrata</taxon>
        <taxon>Euteleostomi</taxon>
        <taxon>Mammalia</taxon>
        <taxon>Eutheria</taxon>
        <taxon>Laurasiatheria</taxon>
        <taxon>Carnivora</taxon>
        <taxon>Caniformia</taxon>
        <taxon>Canidae</taxon>
        <taxon>Nyctereutes</taxon>
    </lineage>
</organism>
<reference evidence="2" key="1">
    <citation type="submission" date="2020-12" db="EMBL/GenBank/DDBJ databases">
        <authorList>
            <consortium name="Molecular Ecology Group"/>
        </authorList>
    </citation>
    <scope>NUCLEOTIDE SEQUENCE</scope>
    <source>
        <strain evidence="2">TBG_1078</strain>
    </source>
</reference>
<keyword evidence="3" id="KW-1185">Reference proteome</keyword>
<feature type="signal peptide" evidence="1">
    <location>
        <begin position="1"/>
        <end position="16"/>
    </location>
</feature>
<dbReference type="EMBL" id="CAJHUB010000759">
    <property type="protein sequence ID" value="CAD7684688.1"/>
    <property type="molecule type" value="Genomic_DNA"/>
</dbReference>
<feature type="chain" id="PRO_5032958097" evidence="1">
    <location>
        <begin position="17"/>
        <end position="156"/>
    </location>
</feature>
<evidence type="ECO:0000256" key="1">
    <source>
        <dbReference type="SAM" id="SignalP"/>
    </source>
</evidence>
<accession>A0A811Z4W3</accession>
<dbReference type="Proteomes" id="UP000645828">
    <property type="component" value="Unassembled WGS sequence"/>
</dbReference>
<comment type="caution">
    <text evidence="2">The sequence shown here is derived from an EMBL/GenBank/DDBJ whole genome shotgun (WGS) entry which is preliminary data.</text>
</comment>
<gene>
    <name evidence="2" type="ORF">NYPRO_LOCUS17481</name>
</gene>
<evidence type="ECO:0000313" key="2">
    <source>
        <dbReference type="EMBL" id="CAD7684688.1"/>
    </source>
</evidence>
<keyword evidence="1" id="KW-0732">Signal</keyword>